<dbReference type="Pfam" id="PF00106">
    <property type="entry name" value="adh_short"/>
    <property type="match status" value="1"/>
</dbReference>
<dbReference type="NCBIfam" id="NF005065">
    <property type="entry name" value="PRK06482.1"/>
    <property type="match status" value="1"/>
</dbReference>
<dbReference type="PANTHER" id="PTHR43976">
    <property type="entry name" value="SHORT CHAIN DEHYDROGENASE"/>
    <property type="match status" value="1"/>
</dbReference>
<dbReference type="InterPro" id="IPR051911">
    <property type="entry name" value="SDR_oxidoreductase"/>
</dbReference>
<reference evidence="4 5" key="1">
    <citation type="submission" date="2024-06" db="EMBL/GenBank/DDBJ databases">
        <title>Sorghum-associated microbial communities from plants grown in Nebraska, USA.</title>
        <authorList>
            <person name="Schachtman D."/>
        </authorList>
    </citation>
    <scope>NUCLEOTIDE SEQUENCE [LARGE SCALE GENOMIC DNA]</scope>
    <source>
        <strain evidence="4 5">2857</strain>
    </source>
</reference>
<dbReference type="EMBL" id="JBEPSJ010000001">
    <property type="protein sequence ID" value="MET4580999.1"/>
    <property type="molecule type" value="Genomic_DNA"/>
</dbReference>
<comment type="caution">
    <text evidence="4">The sequence shown here is derived from an EMBL/GenBank/DDBJ whole genome shotgun (WGS) entry which is preliminary data.</text>
</comment>
<sequence length="281" mass="29334">MRTWLITGASSGIGRSVTTRLLEQGDRVAAFVRRPEIFNELSDTYPGKLWVAPVDVTDTRVLRDAVNRAFTDLGKIDVVFSNAGAGAFGAAEELDDSAIEQQLALNLVAPIQLIRAVLPHLRAQGGGRIIQMSTMGGQITSAGGSMYHASKWGIEGFTESVMGEVAPFGIGITLVEPGNVRTAFGAALTIAAPIEAYADTPVGHVRQYIEAAGGNLTGDALGDPARVAEAIIAVSVQSPAPERLVLGSDAHSAIRAALTARLSQLDAGRAVSESTDFPANT</sequence>
<proteinExistence type="inferred from homology"/>
<comment type="similarity">
    <text evidence="1 3">Belongs to the short-chain dehydrogenases/reductases (SDR) family.</text>
</comment>
<evidence type="ECO:0000313" key="5">
    <source>
        <dbReference type="Proteomes" id="UP001549257"/>
    </source>
</evidence>
<organism evidence="4 5">
    <name type="scientific">Conyzicola nivalis</name>
    <dbReference type="NCBI Taxonomy" id="1477021"/>
    <lineage>
        <taxon>Bacteria</taxon>
        <taxon>Bacillati</taxon>
        <taxon>Actinomycetota</taxon>
        <taxon>Actinomycetes</taxon>
        <taxon>Micrococcales</taxon>
        <taxon>Microbacteriaceae</taxon>
        <taxon>Conyzicola</taxon>
    </lineage>
</organism>
<protein>
    <submittedName>
        <fullName evidence="4">NAD(P)-dependent dehydrogenase (Short-subunit alcohol dehydrogenase family)</fullName>
    </submittedName>
</protein>
<dbReference type="PANTHER" id="PTHR43976:SF16">
    <property type="entry name" value="SHORT-CHAIN DEHYDROGENASE_REDUCTASE FAMILY PROTEIN"/>
    <property type="match status" value="1"/>
</dbReference>
<dbReference type="PRINTS" id="PR00081">
    <property type="entry name" value="GDHRDH"/>
</dbReference>
<gene>
    <name evidence="4" type="ORF">ABIE21_000489</name>
</gene>
<accession>A0ABV2QIX3</accession>
<dbReference type="RefSeq" id="WP_354023198.1">
    <property type="nucleotide sequence ID" value="NZ_JBEPSJ010000001.1"/>
</dbReference>
<evidence type="ECO:0000256" key="3">
    <source>
        <dbReference type="RuleBase" id="RU000363"/>
    </source>
</evidence>
<dbReference type="InterPro" id="IPR002347">
    <property type="entry name" value="SDR_fam"/>
</dbReference>
<keyword evidence="2" id="KW-0560">Oxidoreductase</keyword>
<keyword evidence="5" id="KW-1185">Reference proteome</keyword>
<dbReference type="InterPro" id="IPR036291">
    <property type="entry name" value="NAD(P)-bd_dom_sf"/>
</dbReference>
<evidence type="ECO:0000256" key="2">
    <source>
        <dbReference type="ARBA" id="ARBA00023002"/>
    </source>
</evidence>
<evidence type="ECO:0000313" key="4">
    <source>
        <dbReference type="EMBL" id="MET4580999.1"/>
    </source>
</evidence>
<dbReference type="Gene3D" id="3.40.50.720">
    <property type="entry name" value="NAD(P)-binding Rossmann-like Domain"/>
    <property type="match status" value="1"/>
</dbReference>
<dbReference type="PRINTS" id="PR00080">
    <property type="entry name" value="SDRFAMILY"/>
</dbReference>
<evidence type="ECO:0000256" key="1">
    <source>
        <dbReference type="ARBA" id="ARBA00006484"/>
    </source>
</evidence>
<name>A0ABV2QIX3_9MICO</name>
<dbReference type="Proteomes" id="UP001549257">
    <property type="component" value="Unassembled WGS sequence"/>
</dbReference>
<dbReference type="SUPFAM" id="SSF51735">
    <property type="entry name" value="NAD(P)-binding Rossmann-fold domains"/>
    <property type="match status" value="1"/>
</dbReference>